<dbReference type="Gene3D" id="3.90.1310.10">
    <property type="entry name" value="Penicillin-binding protein 2a (Domain 2)"/>
    <property type="match status" value="1"/>
</dbReference>
<dbReference type="PANTHER" id="PTHR30627:SF24">
    <property type="entry name" value="PENICILLIN-BINDING PROTEIN 4B"/>
    <property type="match status" value="1"/>
</dbReference>
<protein>
    <submittedName>
        <fullName evidence="4">Peptidoglycan glycosyltransferase</fullName>
    </submittedName>
</protein>
<feature type="domain" description="Penicillin binding protein A dimerisation" evidence="3">
    <location>
        <begin position="104"/>
        <end position="163"/>
    </location>
</feature>
<dbReference type="Proteomes" id="UP000295247">
    <property type="component" value="Unassembled WGS sequence"/>
</dbReference>
<keyword evidence="4" id="KW-0808">Transferase</keyword>
<name>A0A4R4ACZ1_MARGR</name>
<dbReference type="InterPro" id="IPR036138">
    <property type="entry name" value="PBP_dimer_sf"/>
</dbReference>
<feature type="transmembrane region" description="Helical" evidence="1">
    <location>
        <begin position="12"/>
        <end position="34"/>
    </location>
</feature>
<dbReference type="InterPro" id="IPR012338">
    <property type="entry name" value="Beta-lactam/transpept-like"/>
</dbReference>
<evidence type="ECO:0000259" key="3">
    <source>
        <dbReference type="Pfam" id="PF21922"/>
    </source>
</evidence>
<dbReference type="InterPro" id="IPR054120">
    <property type="entry name" value="PBPA_dimer"/>
</dbReference>
<feature type="transmembrane region" description="Helical" evidence="1">
    <location>
        <begin position="55"/>
        <end position="74"/>
    </location>
</feature>
<dbReference type="SUPFAM" id="SSF56601">
    <property type="entry name" value="beta-lactamase/transpeptidase-like"/>
    <property type="match status" value="1"/>
</dbReference>
<dbReference type="GO" id="GO:0005886">
    <property type="term" value="C:plasma membrane"/>
    <property type="evidence" value="ECO:0007669"/>
    <property type="project" value="TreeGrafter"/>
</dbReference>
<dbReference type="Gene3D" id="3.40.710.10">
    <property type="entry name" value="DD-peptidase/beta-lactamase superfamily"/>
    <property type="match status" value="1"/>
</dbReference>
<reference evidence="4 5" key="1">
    <citation type="submission" date="2019-03" db="EMBL/GenBank/DDBJ databases">
        <title>Genomic Encyclopedia of Type Strains, Phase IV (KMG-IV): sequencing the most valuable type-strain genomes for metagenomic binning, comparative biology and taxonomic classification.</title>
        <authorList>
            <person name="Goeker M."/>
        </authorList>
    </citation>
    <scope>NUCLEOTIDE SEQUENCE [LARGE SCALE GENOMIC DNA]</scope>
    <source>
        <strain evidence="4 5">DSM 203</strain>
    </source>
</reference>
<dbReference type="GO" id="GO:0008658">
    <property type="term" value="F:penicillin binding"/>
    <property type="evidence" value="ECO:0007669"/>
    <property type="project" value="InterPro"/>
</dbReference>
<organism evidence="4 5">
    <name type="scientific">Marichromatium gracile</name>
    <name type="common">Chromatium gracile</name>
    <dbReference type="NCBI Taxonomy" id="1048"/>
    <lineage>
        <taxon>Bacteria</taxon>
        <taxon>Pseudomonadati</taxon>
        <taxon>Pseudomonadota</taxon>
        <taxon>Gammaproteobacteria</taxon>
        <taxon>Chromatiales</taxon>
        <taxon>Chromatiaceae</taxon>
        <taxon>Marichromatium</taxon>
    </lineage>
</organism>
<sequence>MALESLTDPTRWPVVRVALHAGLLLALAYLLQRIRDLHPQLPMRQLARGKGGERRALLVLILLFAVVLLHQASWQLTGMLRPQFMAFMQLYDRRDFNPAHRLRRGRILDRNGEVLVYSEEQAGRVRRHYRDGPVFGHVVGYRHPRFGATGLEAVASVHLDGGTPLRLADWGRVGRQVLTQDEHPRGHDLWLTLDAELQRHAVALLGARRGAVVMLRPQDGALLVLASTPGFDPERIAATLGGAEDAAAPLLNRATQGLYPPGSTFKVVMAALALEHGFNTTIDCPAEGFTTSARYPRIRDHEYYEAREHGTQWPGHGAIGLGTALARSSNVFFAKLGVGYGHAAFYALADRLHANRPIVLHHSAHGRYTMQTLRLPRLDPDDRYGLAQMSLGQGALLMSPAQLALIGAAVGNQGVAMRPRLLRDQPPEALGQFFSPTTSAALLPLLRAVVTEGTARAIDDPALRIAGKTGTAQHAQGRAHSWFLGLAPAERPTLAVAVLVERGGYGAVAAAPIARALIEQAARRGLLR</sequence>
<dbReference type="PANTHER" id="PTHR30627">
    <property type="entry name" value="PEPTIDOGLYCAN D,D-TRANSPEPTIDASE"/>
    <property type="match status" value="1"/>
</dbReference>
<dbReference type="EMBL" id="SMDC01000003">
    <property type="protein sequence ID" value="TCW36931.1"/>
    <property type="molecule type" value="Genomic_DNA"/>
</dbReference>
<dbReference type="GO" id="GO:0071972">
    <property type="term" value="F:peptidoglycan L,D-transpeptidase activity"/>
    <property type="evidence" value="ECO:0007669"/>
    <property type="project" value="TreeGrafter"/>
</dbReference>
<proteinExistence type="predicted"/>
<dbReference type="GO" id="GO:0016740">
    <property type="term" value="F:transferase activity"/>
    <property type="evidence" value="ECO:0007669"/>
    <property type="project" value="UniProtKB-KW"/>
</dbReference>
<evidence type="ECO:0000313" key="5">
    <source>
        <dbReference type="Proteomes" id="UP000295247"/>
    </source>
</evidence>
<dbReference type="InterPro" id="IPR001460">
    <property type="entry name" value="PCN-bd_Tpept"/>
</dbReference>
<dbReference type="RefSeq" id="WP_132229021.1">
    <property type="nucleotide sequence ID" value="NZ_NRRH01000031.1"/>
</dbReference>
<evidence type="ECO:0000259" key="2">
    <source>
        <dbReference type="Pfam" id="PF00905"/>
    </source>
</evidence>
<comment type="caution">
    <text evidence="4">The sequence shown here is derived from an EMBL/GenBank/DDBJ whole genome shotgun (WGS) entry which is preliminary data.</text>
</comment>
<keyword evidence="1" id="KW-0812">Transmembrane</keyword>
<evidence type="ECO:0000256" key="1">
    <source>
        <dbReference type="SAM" id="Phobius"/>
    </source>
</evidence>
<keyword evidence="1" id="KW-1133">Transmembrane helix</keyword>
<evidence type="ECO:0000313" key="4">
    <source>
        <dbReference type="EMBL" id="TCW36931.1"/>
    </source>
</evidence>
<keyword evidence="1" id="KW-0472">Membrane</keyword>
<gene>
    <name evidence="4" type="ORF">EDC29_103125</name>
</gene>
<feature type="domain" description="Penicillin-binding protein transpeptidase" evidence="2">
    <location>
        <begin position="210"/>
        <end position="519"/>
    </location>
</feature>
<dbReference type="InterPro" id="IPR050515">
    <property type="entry name" value="Beta-lactam/transpept"/>
</dbReference>
<dbReference type="AlphaFoldDB" id="A0A4R4ACZ1"/>
<dbReference type="GO" id="GO:0071555">
    <property type="term" value="P:cell wall organization"/>
    <property type="evidence" value="ECO:0007669"/>
    <property type="project" value="TreeGrafter"/>
</dbReference>
<dbReference type="Pfam" id="PF00905">
    <property type="entry name" value="Transpeptidase"/>
    <property type="match status" value="1"/>
</dbReference>
<dbReference type="SUPFAM" id="SSF56519">
    <property type="entry name" value="Penicillin binding protein dimerisation domain"/>
    <property type="match status" value="1"/>
</dbReference>
<accession>A0A4R4ACZ1</accession>
<dbReference type="Pfam" id="PF21922">
    <property type="entry name" value="PBP_dimer_2"/>
    <property type="match status" value="1"/>
</dbReference>